<dbReference type="AlphaFoldDB" id="A0A1B0DB93"/>
<feature type="site" description="Transition state stabilizer" evidence="12">
    <location>
        <position position="370"/>
    </location>
</feature>
<feature type="active site" description="Proton acceptor" evidence="10">
    <location>
        <position position="284"/>
    </location>
</feature>
<feature type="domain" description="Peptidase M1 membrane alanine aminopeptidase" evidence="13">
    <location>
        <begin position="212"/>
        <end position="380"/>
    </location>
</feature>
<comment type="similarity">
    <text evidence="2">Belongs to the peptidase M1 family.</text>
</comment>
<dbReference type="Pfam" id="PF01433">
    <property type="entry name" value="Peptidase_M1"/>
    <property type="match status" value="1"/>
</dbReference>
<feature type="binding site" evidence="11">
    <location>
        <position position="287"/>
    </location>
    <ligand>
        <name>Zn(2+)</name>
        <dbReference type="ChEBI" id="CHEBI:29105"/>
        <note>catalytic</note>
    </ligand>
</feature>
<keyword evidence="6" id="KW-0378">Hydrolase</keyword>
<dbReference type="EnsemblMetazoa" id="PPAI004990-RA">
    <property type="protein sequence ID" value="PPAI004990-PA"/>
    <property type="gene ID" value="PPAI004990"/>
</dbReference>
<keyword evidence="8" id="KW-0482">Metalloprotease</keyword>
<dbReference type="SUPFAM" id="SSF55486">
    <property type="entry name" value="Metalloproteases ('zincins'), catalytic domain"/>
    <property type="match status" value="1"/>
</dbReference>
<feature type="domain" description="Aminopeptidase N-like N-terminal" evidence="14">
    <location>
        <begin position="2"/>
        <end position="180"/>
    </location>
</feature>
<sequence length="387" mass="45091">MKIDVDEIEFFGWETIHIDVLEATDEIAVNYKDMTVIEDTVSLMDSNNNLVQLQSFDYNNITEILRLKFPQLIPEKYYLYLEFNSTIRNDRKGLYISTYFNETGDKRNIATTFMAPNYARMAFPCYDEPEYKATYSIRISHRDNYFAISNMPALRVEPEGTTDGWLTTVFDKSLKTSTYIVAFIVCDFVGNKDPVANFTIFSQPSVIEDTDFALQYSQNVLKELELYLDRKFQYPKMDIIAIDDFLMGAMENWGIITYLSSRILVNDRTDEKAKHQVAKTIAHELAHQWFGNEVTHFYWSAVWLKEGLASLFEDSISGIIFPDWKTEDKFTLDTMLSVMQDDAGKTGVRQMFMEVETVEEIRNIYDFVTYKKAASVMRTMVFGMILW</sequence>
<dbReference type="InterPro" id="IPR045357">
    <property type="entry name" value="Aminopeptidase_N-like_N"/>
</dbReference>
<keyword evidence="16" id="KW-1185">Reference proteome</keyword>
<name>A0A1B0DB93_PHLPP</name>
<accession>A0A1B0DB93</accession>
<evidence type="ECO:0000256" key="9">
    <source>
        <dbReference type="ARBA" id="ARBA00023288"/>
    </source>
</evidence>
<evidence type="ECO:0000259" key="13">
    <source>
        <dbReference type="Pfam" id="PF01433"/>
    </source>
</evidence>
<keyword evidence="9" id="KW-0449">Lipoprotein</keyword>
<evidence type="ECO:0000256" key="4">
    <source>
        <dbReference type="ARBA" id="ARBA00022670"/>
    </source>
</evidence>
<feature type="binding site" evidence="11">
    <location>
        <position position="306"/>
    </location>
    <ligand>
        <name>Zn(2+)</name>
        <dbReference type="ChEBI" id="CHEBI:29105"/>
        <note>catalytic</note>
    </ligand>
</feature>
<evidence type="ECO:0000256" key="8">
    <source>
        <dbReference type="ARBA" id="ARBA00023049"/>
    </source>
</evidence>
<evidence type="ECO:0000313" key="15">
    <source>
        <dbReference type="EnsemblMetazoa" id="PPAI004990-PA"/>
    </source>
</evidence>
<dbReference type="GO" id="GO:0042277">
    <property type="term" value="F:peptide binding"/>
    <property type="evidence" value="ECO:0007669"/>
    <property type="project" value="TreeGrafter"/>
</dbReference>
<evidence type="ECO:0000256" key="5">
    <source>
        <dbReference type="ARBA" id="ARBA00022723"/>
    </source>
</evidence>
<dbReference type="Proteomes" id="UP000092462">
    <property type="component" value="Unassembled WGS sequence"/>
</dbReference>
<dbReference type="GO" id="GO:0005737">
    <property type="term" value="C:cytoplasm"/>
    <property type="evidence" value="ECO:0007669"/>
    <property type="project" value="TreeGrafter"/>
</dbReference>
<dbReference type="GO" id="GO:0070006">
    <property type="term" value="F:metalloaminopeptidase activity"/>
    <property type="evidence" value="ECO:0007669"/>
    <property type="project" value="TreeGrafter"/>
</dbReference>
<dbReference type="GO" id="GO:0005615">
    <property type="term" value="C:extracellular space"/>
    <property type="evidence" value="ECO:0007669"/>
    <property type="project" value="TreeGrafter"/>
</dbReference>
<dbReference type="InterPro" id="IPR034016">
    <property type="entry name" value="M1_APN-typ"/>
</dbReference>
<dbReference type="VEuPathDB" id="VectorBase:PPAPM1_008228"/>
<dbReference type="GO" id="GO:0008270">
    <property type="term" value="F:zinc ion binding"/>
    <property type="evidence" value="ECO:0007669"/>
    <property type="project" value="InterPro"/>
</dbReference>
<protein>
    <submittedName>
        <fullName evidence="15">Uncharacterized protein</fullName>
    </submittedName>
</protein>
<evidence type="ECO:0000313" key="16">
    <source>
        <dbReference type="Proteomes" id="UP000092462"/>
    </source>
</evidence>
<dbReference type="PANTHER" id="PTHR11533">
    <property type="entry name" value="PROTEASE M1 ZINC METALLOPROTEASE"/>
    <property type="match status" value="1"/>
</dbReference>
<feature type="binding site" evidence="11">
    <location>
        <position position="283"/>
    </location>
    <ligand>
        <name>Zn(2+)</name>
        <dbReference type="ChEBI" id="CHEBI:29105"/>
        <note>catalytic</note>
    </ligand>
</feature>
<evidence type="ECO:0000256" key="1">
    <source>
        <dbReference type="ARBA" id="ARBA00004609"/>
    </source>
</evidence>
<keyword evidence="3" id="KW-0325">Glycoprotein</keyword>
<dbReference type="InterPro" id="IPR042097">
    <property type="entry name" value="Aminopeptidase_N-like_N_sf"/>
</dbReference>
<dbReference type="PANTHER" id="PTHR11533:SF290">
    <property type="entry name" value="AMINOPEPTIDASE"/>
    <property type="match status" value="1"/>
</dbReference>
<dbReference type="Gene3D" id="1.10.390.10">
    <property type="entry name" value="Neutral Protease Domain 2"/>
    <property type="match status" value="1"/>
</dbReference>
<keyword evidence="3" id="KW-0336">GPI-anchor</keyword>
<dbReference type="GO" id="GO:0006508">
    <property type="term" value="P:proteolysis"/>
    <property type="evidence" value="ECO:0007669"/>
    <property type="project" value="UniProtKB-KW"/>
</dbReference>
<dbReference type="GO" id="GO:0043171">
    <property type="term" value="P:peptide catabolic process"/>
    <property type="evidence" value="ECO:0007669"/>
    <property type="project" value="TreeGrafter"/>
</dbReference>
<dbReference type="InterPro" id="IPR014782">
    <property type="entry name" value="Peptidase_M1_dom"/>
</dbReference>
<evidence type="ECO:0000256" key="11">
    <source>
        <dbReference type="PIRSR" id="PIRSR634016-3"/>
    </source>
</evidence>
<dbReference type="InterPro" id="IPR027268">
    <property type="entry name" value="Peptidase_M4/M1_CTD_sf"/>
</dbReference>
<dbReference type="PRINTS" id="PR00756">
    <property type="entry name" value="ALADIPTASE"/>
</dbReference>
<dbReference type="GO" id="GO:0005886">
    <property type="term" value="C:plasma membrane"/>
    <property type="evidence" value="ECO:0007669"/>
    <property type="project" value="UniProtKB-SubCell"/>
</dbReference>
<dbReference type="GO" id="GO:0098552">
    <property type="term" value="C:side of membrane"/>
    <property type="evidence" value="ECO:0007669"/>
    <property type="project" value="UniProtKB-KW"/>
</dbReference>
<dbReference type="InterPro" id="IPR050344">
    <property type="entry name" value="Peptidase_M1_aminopeptidases"/>
</dbReference>
<dbReference type="CDD" id="cd09601">
    <property type="entry name" value="M1_APN-Q_like"/>
    <property type="match status" value="1"/>
</dbReference>
<evidence type="ECO:0000256" key="3">
    <source>
        <dbReference type="ARBA" id="ARBA00022622"/>
    </source>
</evidence>
<dbReference type="SUPFAM" id="SSF63737">
    <property type="entry name" value="Leukotriene A4 hydrolase N-terminal domain"/>
    <property type="match status" value="1"/>
</dbReference>
<evidence type="ECO:0000259" key="14">
    <source>
        <dbReference type="Pfam" id="PF17900"/>
    </source>
</evidence>
<evidence type="ECO:0000256" key="10">
    <source>
        <dbReference type="PIRSR" id="PIRSR634016-1"/>
    </source>
</evidence>
<evidence type="ECO:0000256" key="2">
    <source>
        <dbReference type="ARBA" id="ARBA00010136"/>
    </source>
</evidence>
<comment type="cofactor">
    <cofactor evidence="11">
        <name>Zn(2+)</name>
        <dbReference type="ChEBI" id="CHEBI:29105"/>
    </cofactor>
    <text evidence="11">Binds 1 zinc ion per subunit.</text>
</comment>
<dbReference type="EMBL" id="AJVK01004716">
    <property type="status" value="NOT_ANNOTATED_CDS"/>
    <property type="molecule type" value="Genomic_DNA"/>
</dbReference>
<evidence type="ECO:0000256" key="12">
    <source>
        <dbReference type="PIRSR" id="PIRSR634016-4"/>
    </source>
</evidence>
<dbReference type="VEuPathDB" id="VectorBase:PPAI004990"/>
<dbReference type="Gene3D" id="2.60.40.1730">
    <property type="entry name" value="tricorn interacting facor f3 domain"/>
    <property type="match status" value="1"/>
</dbReference>
<organism evidence="15 16">
    <name type="scientific">Phlebotomus papatasi</name>
    <name type="common">Sandfly</name>
    <dbReference type="NCBI Taxonomy" id="29031"/>
    <lineage>
        <taxon>Eukaryota</taxon>
        <taxon>Metazoa</taxon>
        <taxon>Ecdysozoa</taxon>
        <taxon>Arthropoda</taxon>
        <taxon>Hexapoda</taxon>
        <taxon>Insecta</taxon>
        <taxon>Pterygota</taxon>
        <taxon>Neoptera</taxon>
        <taxon>Endopterygota</taxon>
        <taxon>Diptera</taxon>
        <taxon>Nematocera</taxon>
        <taxon>Psychodoidea</taxon>
        <taxon>Psychodidae</taxon>
        <taxon>Phlebotomus</taxon>
        <taxon>Phlebotomus</taxon>
    </lineage>
</organism>
<keyword evidence="4" id="KW-0645">Protease</keyword>
<reference evidence="15" key="1">
    <citation type="submission" date="2022-08" db="UniProtKB">
        <authorList>
            <consortium name="EnsemblMetazoa"/>
        </authorList>
    </citation>
    <scope>IDENTIFICATION</scope>
    <source>
        <strain evidence="15">Israel</strain>
    </source>
</reference>
<dbReference type="InterPro" id="IPR001930">
    <property type="entry name" value="Peptidase_M1"/>
</dbReference>
<comment type="subcellular location">
    <subcellularLocation>
        <location evidence="1">Cell membrane</location>
        <topology evidence="1">Lipid-anchor</topology>
        <topology evidence="1">GPI-anchor</topology>
    </subcellularLocation>
</comment>
<dbReference type="Pfam" id="PF17900">
    <property type="entry name" value="Peptidase_M1_N"/>
    <property type="match status" value="1"/>
</dbReference>
<evidence type="ECO:0000256" key="6">
    <source>
        <dbReference type="ARBA" id="ARBA00022801"/>
    </source>
</evidence>
<evidence type="ECO:0000256" key="7">
    <source>
        <dbReference type="ARBA" id="ARBA00022833"/>
    </source>
</evidence>
<keyword evidence="3" id="KW-0472">Membrane</keyword>
<keyword evidence="5 11" id="KW-0479">Metal-binding</keyword>
<keyword evidence="7 11" id="KW-0862">Zinc</keyword>
<proteinExistence type="inferred from homology"/>